<keyword evidence="3" id="KW-1185">Reference proteome</keyword>
<evidence type="ECO:0000313" key="2">
    <source>
        <dbReference type="EMBL" id="GBO93897.1"/>
    </source>
</evidence>
<name>A0A388SC40_9BURK</name>
<comment type="caution">
    <text evidence="2">The sequence shown here is derived from an EMBL/GenBank/DDBJ whole genome shotgun (WGS) entry which is preliminary data.</text>
</comment>
<feature type="region of interest" description="Disordered" evidence="1">
    <location>
        <begin position="37"/>
        <end position="87"/>
    </location>
</feature>
<accession>A0A401LNG1</accession>
<evidence type="ECO:0000313" key="3">
    <source>
        <dbReference type="Proteomes" id="UP000266091"/>
    </source>
</evidence>
<proteinExistence type="predicted"/>
<dbReference type="EMBL" id="BGZJ01000001">
    <property type="protein sequence ID" value="GBO93897.1"/>
    <property type="molecule type" value="Genomic_DNA"/>
</dbReference>
<accession>A0A388SC40</accession>
<dbReference type="Proteomes" id="UP000266091">
    <property type="component" value="Unassembled WGS sequence"/>
</dbReference>
<evidence type="ECO:0008006" key="4">
    <source>
        <dbReference type="Google" id="ProtNLM"/>
    </source>
</evidence>
<reference evidence="2 3" key="1">
    <citation type="journal article" date="2018" name="Int. J. Syst. Evol. Microbiol.">
        <title>Mesosutterella multiformis gen. nov., sp. nov., a member of the family Sutterellaceae and Sutterella megalosphaeroides sp. nov., isolated from human faeces.</title>
        <authorList>
            <person name="Sakamoto M."/>
            <person name="Ikeyama N."/>
            <person name="Kunihiro T."/>
            <person name="Iino T."/>
            <person name="Yuki M."/>
            <person name="Ohkuma M."/>
        </authorList>
    </citation>
    <scope>NUCLEOTIDE SEQUENCE [LARGE SCALE GENOMIC DNA]</scope>
    <source>
        <strain evidence="2 3">4NBBH2</strain>
    </source>
</reference>
<dbReference type="AlphaFoldDB" id="A0A388SC40"/>
<protein>
    <recommendedName>
        <fullName evidence="4">Cell division protein ZipA</fullName>
    </recommendedName>
</protein>
<organism evidence="2 3">
    <name type="scientific">Mesosutterella multiformis</name>
    <dbReference type="NCBI Taxonomy" id="2259133"/>
    <lineage>
        <taxon>Bacteria</taxon>
        <taxon>Pseudomonadati</taxon>
        <taxon>Pseudomonadota</taxon>
        <taxon>Betaproteobacteria</taxon>
        <taxon>Burkholderiales</taxon>
        <taxon>Sutterellaceae</taxon>
        <taxon>Mesosutterella</taxon>
    </lineage>
</organism>
<gene>
    <name evidence="2" type="ORF">MESMUL_12510</name>
</gene>
<evidence type="ECO:0000256" key="1">
    <source>
        <dbReference type="SAM" id="MobiDB-lite"/>
    </source>
</evidence>
<feature type="compositionally biased region" description="Basic and acidic residues" evidence="1">
    <location>
        <begin position="47"/>
        <end position="62"/>
    </location>
</feature>
<sequence length="364" mass="39232">MGIIVIILVAAAGVYFYLGRKPSSVAEPTKVEPRVLARPAAAASGEAAKEDAPAPAENKPEAEGAADTPAPAQTPESVPSPQPVADTENFFSEYRPEEGDDVQYEEPDIDQMTEIVVKIKSPEPFTANRAWLVIKPLNQDFGTPLRIQAKNQITRLWEHIKRGGTYTDMVVTLQLATRTKTVDELTAGNFAAAVNQVAASLDADADIVDVPSMVSQAKAVRALIDRFGITLSIAVKSVMPLTQQRAVEIARACGFNTEKNALVMRDADSAAPWLRLLPHPENPLMVTLELTPALCAPSKNPLGALFSVANYIAARENAVITDVSGVPLTSAAIVSITQQLRFFYEAMSKQGLDPGTRRTKRLFA</sequence>
<feature type="compositionally biased region" description="Low complexity" evidence="1">
    <location>
        <begin position="37"/>
        <end position="46"/>
    </location>
</feature>